<proteinExistence type="predicted"/>
<accession>A0AAD1H2H7</accession>
<reference evidence="1 2" key="1">
    <citation type="submission" date="2019-12" db="EMBL/GenBank/DDBJ databases">
        <title>Complete genome sequence of Mycolicibacterium xenopi str. JCM15661T.</title>
        <authorList>
            <person name="Yoshida M."/>
            <person name="Fukano H."/>
            <person name="Asakura T."/>
            <person name="Hoshino Y."/>
        </authorList>
    </citation>
    <scope>NUCLEOTIDE SEQUENCE [LARGE SCALE GENOMIC DNA]</scope>
    <source>
        <strain evidence="1 2">JCM 15661T</strain>
    </source>
</reference>
<dbReference type="Proteomes" id="UP000464624">
    <property type="component" value="Chromosome"/>
</dbReference>
<organism evidence="1 2">
    <name type="scientific">Mycobacterium xenopi</name>
    <dbReference type="NCBI Taxonomy" id="1789"/>
    <lineage>
        <taxon>Bacteria</taxon>
        <taxon>Bacillati</taxon>
        <taxon>Actinomycetota</taxon>
        <taxon>Actinomycetes</taxon>
        <taxon>Mycobacteriales</taxon>
        <taxon>Mycobacteriaceae</taxon>
        <taxon>Mycobacterium</taxon>
    </lineage>
</organism>
<protein>
    <submittedName>
        <fullName evidence="1">Uncharacterized protein</fullName>
    </submittedName>
</protein>
<dbReference type="EMBL" id="AP022314">
    <property type="protein sequence ID" value="BBU23626.1"/>
    <property type="molecule type" value="Genomic_DNA"/>
</dbReference>
<name>A0AAD1H2H7_MYCXE</name>
<evidence type="ECO:0000313" key="2">
    <source>
        <dbReference type="Proteomes" id="UP000464624"/>
    </source>
</evidence>
<dbReference type="KEGG" id="mxe:MYXE_34160"/>
<sequence length="103" mass="12014">MNRDELFASIEAARPGRDDVVYLERRADDYNWRIVPAGDESVGVRPAEEPEPDAWMSFSAAWPLDDPDRLRAFFDDLLAELESMASHTDRCRWPLDEPWPHFH</sequence>
<evidence type="ECO:0000313" key="1">
    <source>
        <dbReference type="EMBL" id="BBU23626.1"/>
    </source>
</evidence>
<gene>
    <name evidence="1" type="ORF">MYXE_34160</name>
</gene>
<dbReference type="RefSeq" id="WP_085195729.1">
    <property type="nucleotide sequence ID" value="NZ_AP022314.1"/>
</dbReference>
<dbReference type="AlphaFoldDB" id="A0AAD1H2H7"/>